<dbReference type="PROSITE" id="PS51371">
    <property type="entry name" value="CBS"/>
    <property type="match status" value="2"/>
</dbReference>
<gene>
    <name evidence="3" type="ORF">MNBD_NITROSPIRAE02-1680</name>
</gene>
<protein>
    <recommendedName>
        <fullName evidence="2">CBS domain-containing protein</fullName>
    </recommendedName>
</protein>
<proteinExistence type="predicted"/>
<feature type="domain" description="CBS" evidence="2">
    <location>
        <begin position="7"/>
        <end position="73"/>
    </location>
</feature>
<dbReference type="Gene3D" id="3.10.580.10">
    <property type="entry name" value="CBS-domain"/>
    <property type="match status" value="1"/>
</dbReference>
<evidence type="ECO:0000256" key="1">
    <source>
        <dbReference type="ARBA" id="ARBA00023122"/>
    </source>
</evidence>
<dbReference type="InterPro" id="IPR051257">
    <property type="entry name" value="Diverse_CBS-Domain"/>
</dbReference>
<dbReference type="Pfam" id="PF00571">
    <property type="entry name" value="CBS"/>
    <property type="match status" value="2"/>
</dbReference>
<dbReference type="SUPFAM" id="SSF54631">
    <property type="entry name" value="CBS-domain pair"/>
    <property type="match status" value="1"/>
</dbReference>
<evidence type="ECO:0000313" key="3">
    <source>
        <dbReference type="EMBL" id="VAX30485.1"/>
    </source>
</evidence>
<feature type="domain" description="CBS" evidence="2">
    <location>
        <begin position="99"/>
        <end position="157"/>
    </location>
</feature>
<dbReference type="PANTHER" id="PTHR43080">
    <property type="entry name" value="CBS DOMAIN-CONTAINING PROTEIN CBSX3, MITOCHONDRIAL"/>
    <property type="match status" value="1"/>
</dbReference>
<sequence length="162" mass="18381">MKAKDIMEHVKDYLSPDDTIRNAVNKMRVVRRDDGIVGVKGMIVLDNEGKLVGMVSVKDILKAIIPFYMTMTELGEFTWEGMLAEMTKKVADKKVSEIMMKDVITVSEDAPLMECADLIVKHNLQRVPVLNKEKKVVGIIYVRDLYNAIVKVLLDDKEVQNL</sequence>
<dbReference type="EMBL" id="UOGH01000166">
    <property type="protein sequence ID" value="VAX30485.1"/>
    <property type="molecule type" value="Genomic_DNA"/>
</dbReference>
<accession>A0A3B1DFI8</accession>
<dbReference type="InterPro" id="IPR046342">
    <property type="entry name" value="CBS_dom_sf"/>
</dbReference>
<dbReference type="AlphaFoldDB" id="A0A3B1DFI8"/>
<dbReference type="InterPro" id="IPR000644">
    <property type="entry name" value="CBS_dom"/>
</dbReference>
<evidence type="ECO:0000259" key="2">
    <source>
        <dbReference type="PROSITE" id="PS51371"/>
    </source>
</evidence>
<keyword evidence="1" id="KW-0129">CBS domain</keyword>
<dbReference type="SMART" id="SM00116">
    <property type="entry name" value="CBS"/>
    <property type="match status" value="2"/>
</dbReference>
<organism evidence="3">
    <name type="scientific">hydrothermal vent metagenome</name>
    <dbReference type="NCBI Taxonomy" id="652676"/>
    <lineage>
        <taxon>unclassified sequences</taxon>
        <taxon>metagenomes</taxon>
        <taxon>ecological metagenomes</taxon>
    </lineage>
</organism>
<dbReference type="PANTHER" id="PTHR43080:SF2">
    <property type="entry name" value="CBS DOMAIN-CONTAINING PROTEIN"/>
    <property type="match status" value="1"/>
</dbReference>
<reference evidence="3" key="1">
    <citation type="submission" date="2018-06" db="EMBL/GenBank/DDBJ databases">
        <authorList>
            <person name="Zhirakovskaya E."/>
        </authorList>
    </citation>
    <scope>NUCLEOTIDE SEQUENCE</scope>
</reference>
<name>A0A3B1DFI8_9ZZZZ</name>